<feature type="transmembrane region" description="Helical" evidence="1">
    <location>
        <begin position="145"/>
        <end position="166"/>
    </location>
</feature>
<protein>
    <submittedName>
        <fullName evidence="2">Putative membrane protein</fullName>
    </submittedName>
</protein>
<keyword evidence="1" id="KW-1133">Transmembrane helix</keyword>
<comment type="caution">
    <text evidence="2">The sequence shown here is derived from an EMBL/GenBank/DDBJ whole genome shotgun (WGS) entry which is preliminary data.</text>
</comment>
<gene>
    <name evidence="2" type="ORF">EV199_4165</name>
</gene>
<dbReference type="Pfam" id="PF08592">
    <property type="entry name" value="Anthrone_oxy"/>
    <property type="match status" value="1"/>
</dbReference>
<sequence length="168" mass="18166">MEMLTVPNLVLAAGTLITGLIAGLFFGFSVAVIPGLTRLPDAGYLQSFQHINTAIMNPVFLFCFMAPLILLPASTLMLFRQGGSSAWIWALAGTIIYVITVFGVTIAGNVPLNDMLAKMDLANTSVQTLATDRASFEPRWNNFHAVRTIANIISLACLIISCFLTIKK</sequence>
<keyword evidence="3" id="KW-1185">Reference proteome</keyword>
<dbReference type="InterPro" id="IPR013901">
    <property type="entry name" value="Anthrone_oxy"/>
</dbReference>
<dbReference type="EMBL" id="SGXA01000002">
    <property type="protein sequence ID" value="RZS72249.1"/>
    <property type="molecule type" value="Genomic_DNA"/>
</dbReference>
<feature type="transmembrane region" description="Helical" evidence="1">
    <location>
        <begin position="9"/>
        <end position="35"/>
    </location>
</feature>
<evidence type="ECO:0000313" key="3">
    <source>
        <dbReference type="Proteomes" id="UP000293874"/>
    </source>
</evidence>
<dbReference type="AlphaFoldDB" id="A0A4Q7MW30"/>
<feature type="transmembrane region" description="Helical" evidence="1">
    <location>
        <begin position="86"/>
        <end position="110"/>
    </location>
</feature>
<accession>A0A4Q7MW30</accession>
<keyword evidence="1" id="KW-0472">Membrane</keyword>
<organism evidence="2 3">
    <name type="scientific">Pseudobacter ginsenosidimutans</name>
    <dbReference type="NCBI Taxonomy" id="661488"/>
    <lineage>
        <taxon>Bacteria</taxon>
        <taxon>Pseudomonadati</taxon>
        <taxon>Bacteroidota</taxon>
        <taxon>Chitinophagia</taxon>
        <taxon>Chitinophagales</taxon>
        <taxon>Chitinophagaceae</taxon>
        <taxon>Pseudobacter</taxon>
    </lineage>
</organism>
<proteinExistence type="predicted"/>
<dbReference type="Proteomes" id="UP000293874">
    <property type="component" value="Unassembled WGS sequence"/>
</dbReference>
<reference evidence="2 3" key="1">
    <citation type="submission" date="2019-02" db="EMBL/GenBank/DDBJ databases">
        <title>Genomic Encyclopedia of Type Strains, Phase IV (KMG-IV): sequencing the most valuable type-strain genomes for metagenomic binning, comparative biology and taxonomic classification.</title>
        <authorList>
            <person name="Goeker M."/>
        </authorList>
    </citation>
    <scope>NUCLEOTIDE SEQUENCE [LARGE SCALE GENOMIC DNA]</scope>
    <source>
        <strain evidence="2 3">DSM 18116</strain>
    </source>
</reference>
<keyword evidence="1" id="KW-0812">Transmembrane</keyword>
<evidence type="ECO:0000256" key="1">
    <source>
        <dbReference type="SAM" id="Phobius"/>
    </source>
</evidence>
<dbReference type="RefSeq" id="WP_207234294.1">
    <property type="nucleotide sequence ID" value="NZ_CP042431.1"/>
</dbReference>
<name>A0A4Q7MW30_9BACT</name>
<evidence type="ECO:0000313" key="2">
    <source>
        <dbReference type="EMBL" id="RZS72249.1"/>
    </source>
</evidence>
<feature type="transmembrane region" description="Helical" evidence="1">
    <location>
        <begin position="55"/>
        <end position="79"/>
    </location>
</feature>